<dbReference type="EMBL" id="BKBW01000009">
    <property type="protein sequence ID" value="GEQ77047.1"/>
    <property type="molecule type" value="Genomic_DNA"/>
</dbReference>
<evidence type="ECO:0000313" key="1">
    <source>
        <dbReference type="EMBL" id="GEQ77047.1"/>
    </source>
</evidence>
<dbReference type="InterPro" id="IPR026365">
    <property type="entry name" value="BcepMu_gp16"/>
</dbReference>
<organism evidence="1 2">
    <name type="scientific">Comamonas testosteroni</name>
    <name type="common">Pseudomonas testosteroni</name>
    <dbReference type="NCBI Taxonomy" id="285"/>
    <lineage>
        <taxon>Bacteria</taxon>
        <taxon>Pseudomonadati</taxon>
        <taxon>Pseudomonadota</taxon>
        <taxon>Betaproteobacteria</taxon>
        <taxon>Burkholderiales</taxon>
        <taxon>Comamonadaceae</taxon>
        <taxon>Comamonas</taxon>
    </lineage>
</organism>
<proteinExistence type="predicted"/>
<dbReference type="AlphaFoldDB" id="A0A5A7MGV0"/>
<protein>
    <submittedName>
        <fullName evidence="1">Uncharacterized protein</fullName>
    </submittedName>
</protein>
<dbReference type="RefSeq" id="WP_003055965.1">
    <property type="nucleotide sequence ID" value="NZ_BKBW01000009.1"/>
</dbReference>
<dbReference type="NCBIfam" id="TIGR04111">
    <property type="entry name" value="BcepMu_gp16"/>
    <property type="match status" value="1"/>
</dbReference>
<comment type="caution">
    <text evidence="1">The sequence shown here is derived from an EMBL/GenBank/DDBJ whole genome shotgun (WGS) entry which is preliminary data.</text>
</comment>
<evidence type="ECO:0000313" key="2">
    <source>
        <dbReference type="Proteomes" id="UP000323105"/>
    </source>
</evidence>
<dbReference type="Proteomes" id="UP000323105">
    <property type="component" value="Unassembled WGS sequence"/>
</dbReference>
<sequence length="80" mass="8900">MPIKKRSEVRAEFARLGLSYSAWATHHGYNVNLVIAILNDDDENPARKCGRGASHNIAVQLRLKDGEVQQVATPRMPVFA</sequence>
<reference evidence="1 2" key="1">
    <citation type="journal article" date="2019" name="Microbiol. Resour. Announc.">
        <title>Draft Genome Sequence of Comamonas testosteroni TA441, a Bacterium That Has a Cryptic Phenol Degradation Gene Cluster.</title>
        <authorList>
            <person name="Arai H."/>
            <person name="Ishii M."/>
        </authorList>
    </citation>
    <scope>NUCLEOTIDE SEQUENCE [LARGE SCALE GENOMIC DNA]</scope>
    <source>
        <strain evidence="1 2">TA441</strain>
    </source>
</reference>
<name>A0A5A7MGV0_COMTE</name>
<accession>A0A5A7MGV0</accession>
<gene>
    <name evidence="1" type="ORF">CTTA_4052</name>
</gene>